<protein>
    <recommendedName>
        <fullName evidence="12">Fork-head domain-containing protein</fullName>
    </recommendedName>
</protein>
<feature type="compositionally biased region" description="Low complexity" evidence="7">
    <location>
        <begin position="354"/>
        <end position="368"/>
    </location>
</feature>
<keyword evidence="4" id="KW-0804">Transcription</keyword>
<feature type="compositionally biased region" description="Basic and acidic residues" evidence="7">
    <location>
        <begin position="594"/>
        <end position="605"/>
    </location>
</feature>
<dbReference type="PRINTS" id="PR00053">
    <property type="entry name" value="FORKHEAD"/>
</dbReference>
<feature type="compositionally biased region" description="Polar residues" evidence="7">
    <location>
        <begin position="147"/>
        <end position="159"/>
    </location>
</feature>
<dbReference type="SMART" id="SM00339">
    <property type="entry name" value="FH"/>
    <property type="match status" value="1"/>
</dbReference>
<evidence type="ECO:0000256" key="5">
    <source>
        <dbReference type="ARBA" id="ARBA00023242"/>
    </source>
</evidence>
<dbReference type="Gene3D" id="1.10.10.10">
    <property type="entry name" value="Winged helix-like DNA-binding domain superfamily/Winged helix DNA-binding domain"/>
    <property type="match status" value="1"/>
</dbReference>
<feature type="compositionally biased region" description="Low complexity" evidence="7">
    <location>
        <begin position="160"/>
        <end position="169"/>
    </location>
</feature>
<evidence type="ECO:0000256" key="4">
    <source>
        <dbReference type="ARBA" id="ARBA00023163"/>
    </source>
</evidence>
<dbReference type="PROSITE" id="PS50006">
    <property type="entry name" value="FHA_DOMAIN"/>
    <property type="match status" value="1"/>
</dbReference>
<accession>A0A0D7A5B3</accession>
<dbReference type="InterPro" id="IPR036390">
    <property type="entry name" value="WH_DNA-bd_sf"/>
</dbReference>
<feature type="region of interest" description="Disordered" evidence="7">
    <location>
        <begin position="129"/>
        <end position="225"/>
    </location>
</feature>
<feature type="region of interest" description="Disordered" evidence="7">
    <location>
        <begin position="312"/>
        <end position="373"/>
    </location>
</feature>
<keyword evidence="5 6" id="KW-0539">Nucleus</keyword>
<dbReference type="AlphaFoldDB" id="A0A0D7A5B3"/>
<feature type="region of interest" description="Disordered" evidence="7">
    <location>
        <begin position="582"/>
        <end position="615"/>
    </location>
</feature>
<evidence type="ECO:0000313" key="11">
    <source>
        <dbReference type="Proteomes" id="UP000054144"/>
    </source>
</evidence>
<dbReference type="GO" id="GO:0000981">
    <property type="term" value="F:DNA-binding transcription factor activity, RNA polymerase II-specific"/>
    <property type="evidence" value="ECO:0007669"/>
    <property type="project" value="TreeGrafter"/>
</dbReference>
<dbReference type="Pfam" id="PF00498">
    <property type="entry name" value="FHA"/>
    <property type="match status" value="1"/>
</dbReference>
<reference evidence="10 11" key="1">
    <citation type="journal article" date="2015" name="Fungal Genet. Biol.">
        <title>Evolution of novel wood decay mechanisms in Agaricales revealed by the genome sequences of Fistulina hepatica and Cylindrobasidium torrendii.</title>
        <authorList>
            <person name="Floudas D."/>
            <person name="Held B.W."/>
            <person name="Riley R."/>
            <person name="Nagy L.G."/>
            <person name="Koehler G."/>
            <person name="Ransdell A.S."/>
            <person name="Younus H."/>
            <person name="Chow J."/>
            <person name="Chiniquy J."/>
            <person name="Lipzen A."/>
            <person name="Tritt A."/>
            <person name="Sun H."/>
            <person name="Haridas S."/>
            <person name="LaButti K."/>
            <person name="Ohm R.A."/>
            <person name="Kues U."/>
            <person name="Blanchette R.A."/>
            <person name="Grigoriev I.V."/>
            <person name="Minto R.E."/>
            <person name="Hibbett D.S."/>
        </authorList>
    </citation>
    <scope>NUCLEOTIDE SEQUENCE [LARGE SCALE GENOMIC DNA]</scope>
    <source>
        <strain evidence="10 11">ATCC 64428</strain>
    </source>
</reference>
<feature type="compositionally biased region" description="Low complexity" evidence="7">
    <location>
        <begin position="189"/>
        <end position="199"/>
    </location>
</feature>
<dbReference type="PANTHER" id="PTHR45881:SF5">
    <property type="entry name" value="FORK-HEAD DOMAIN-CONTAINING PROTEIN"/>
    <property type="match status" value="1"/>
</dbReference>
<comment type="subcellular location">
    <subcellularLocation>
        <location evidence="1 6">Nucleus</location>
    </subcellularLocation>
</comment>
<dbReference type="InterPro" id="IPR008984">
    <property type="entry name" value="SMAD_FHA_dom_sf"/>
</dbReference>
<dbReference type="Pfam" id="PF00250">
    <property type="entry name" value="Forkhead"/>
    <property type="match status" value="1"/>
</dbReference>
<keyword evidence="11" id="KW-1185">Reference proteome</keyword>
<keyword evidence="3 6" id="KW-0238">DNA-binding</keyword>
<sequence>MAAIQEEHAPDTSKVEPDSVPEKISAYYSLVFPRYTFYVRTLSVSIGRRCNFAGASSTEEPAPVDVDLGSLKSVSRLHAKIEYDQEEDRFFLVVIGRNGAWVDGVWSRSGTRAPLGERSQIQIASRTFHFVLPPPPPPEDTPTPSTENSRPRSPSVDVTSYSPPSSLPSRSPPPPKEVAATVPPPPPKLSVFKTVSKSTTSKKRKKGGTAQEAKPRPKPEDMPPKPQLTYVQLIYRALKGIGHKATLQEIYTWIMNTYEYYQYSDTTWMTSVRHNLSLSPAFKKLERCGGDRGKGFFWCVDEEYEPTLLQQEAKQEMKAEGAKKKGKNNPPSEPALKRSVKAEPKPDVIPHPAPEASATAPAKAPSPSTRQHPSMISGNFAYAYPHLMQGYLPGMSYQGISQQQWSMAQQKLASTLDVSTGQPIIPSSTLTSALSATSAQSHASSSHPMTAPQPVVAAQPIVLQAATSPPASTSLAAIPTSTTSATPQSHVSPPVITSTITSSHTAGDVFIPIVRGPIPPTHADYAPGHPNNSAKRGYMVLHERTLIIDPEIFSDLSPEMLRNLEKTGARRALPLLTAHMVKVLKERRRKKNGKEKSGGGKDRPSKRPKTVQAARATAPFTRTPLVRGTMTHAIQPIDVSIIPSDDTQPLAAPIPKHDPLIAIPLPPDPPGNADTLHDPGTPIVVVDDSDDELSKSAPPTKRLKVEHRVDVASV</sequence>
<dbReference type="InterPro" id="IPR036388">
    <property type="entry name" value="WH-like_DNA-bd_sf"/>
</dbReference>
<evidence type="ECO:0000256" key="6">
    <source>
        <dbReference type="PROSITE-ProRule" id="PRU00089"/>
    </source>
</evidence>
<evidence type="ECO:0008006" key="12">
    <source>
        <dbReference type="Google" id="ProtNLM"/>
    </source>
</evidence>
<dbReference type="Gene3D" id="2.60.200.20">
    <property type="match status" value="1"/>
</dbReference>
<feature type="compositionally biased region" description="Pro residues" evidence="7">
    <location>
        <begin position="132"/>
        <end position="141"/>
    </location>
</feature>
<evidence type="ECO:0000256" key="7">
    <source>
        <dbReference type="SAM" id="MobiDB-lite"/>
    </source>
</evidence>
<dbReference type="InterPro" id="IPR000253">
    <property type="entry name" value="FHA_dom"/>
</dbReference>
<feature type="domain" description="Fork-head" evidence="9">
    <location>
        <begin position="225"/>
        <end position="319"/>
    </location>
</feature>
<dbReference type="Proteomes" id="UP000054144">
    <property type="component" value="Unassembled WGS sequence"/>
</dbReference>
<name>A0A0D7A5B3_9AGAR</name>
<dbReference type="PANTHER" id="PTHR45881">
    <property type="entry name" value="CHECKPOINT SUPPRESSOR 1-LIKE, ISOFORM A-RELATED"/>
    <property type="match status" value="1"/>
</dbReference>
<evidence type="ECO:0000256" key="2">
    <source>
        <dbReference type="ARBA" id="ARBA00023015"/>
    </source>
</evidence>
<evidence type="ECO:0000259" key="8">
    <source>
        <dbReference type="PROSITE" id="PS50006"/>
    </source>
</evidence>
<feature type="compositionally biased region" description="Basic and acidic residues" evidence="7">
    <location>
        <begin position="313"/>
        <end position="323"/>
    </location>
</feature>
<feature type="DNA-binding region" description="Fork-head" evidence="6">
    <location>
        <begin position="225"/>
        <end position="319"/>
    </location>
</feature>
<dbReference type="GO" id="GO:0005634">
    <property type="term" value="C:nucleus"/>
    <property type="evidence" value="ECO:0007669"/>
    <property type="project" value="UniProtKB-SubCell"/>
</dbReference>
<dbReference type="EMBL" id="KN882045">
    <property type="protein sequence ID" value="KIY45895.1"/>
    <property type="molecule type" value="Genomic_DNA"/>
</dbReference>
<dbReference type="PROSITE" id="PS50039">
    <property type="entry name" value="FORK_HEAD_3"/>
    <property type="match status" value="1"/>
</dbReference>
<dbReference type="SUPFAM" id="SSF46785">
    <property type="entry name" value="Winged helix' DNA-binding domain"/>
    <property type="match status" value="1"/>
</dbReference>
<keyword evidence="2" id="KW-0805">Transcription regulation</keyword>
<evidence type="ECO:0000259" key="9">
    <source>
        <dbReference type="PROSITE" id="PS50039"/>
    </source>
</evidence>
<organism evidence="10 11">
    <name type="scientific">Fistulina hepatica ATCC 64428</name>
    <dbReference type="NCBI Taxonomy" id="1128425"/>
    <lineage>
        <taxon>Eukaryota</taxon>
        <taxon>Fungi</taxon>
        <taxon>Dikarya</taxon>
        <taxon>Basidiomycota</taxon>
        <taxon>Agaricomycotina</taxon>
        <taxon>Agaricomycetes</taxon>
        <taxon>Agaricomycetidae</taxon>
        <taxon>Agaricales</taxon>
        <taxon>Fistulinaceae</taxon>
        <taxon>Fistulina</taxon>
    </lineage>
</organism>
<feature type="compositionally biased region" description="Basic and acidic residues" evidence="7">
    <location>
        <begin position="213"/>
        <end position="223"/>
    </location>
</feature>
<evidence type="ECO:0000256" key="3">
    <source>
        <dbReference type="ARBA" id="ARBA00023125"/>
    </source>
</evidence>
<feature type="compositionally biased region" description="Pro residues" evidence="7">
    <location>
        <begin position="170"/>
        <end position="188"/>
    </location>
</feature>
<dbReference type="InterPro" id="IPR001766">
    <property type="entry name" value="Fork_head_dom"/>
</dbReference>
<proteinExistence type="predicted"/>
<gene>
    <name evidence="10" type="ORF">FISHEDRAFT_60746</name>
</gene>
<evidence type="ECO:0000313" key="10">
    <source>
        <dbReference type="EMBL" id="KIY45895.1"/>
    </source>
</evidence>
<dbReference type="SUPFAM" id="SSF49879">
    <property type="entry name" value="SMAD/FHA domain"/>
    <property type="match status" value="1"/>
</dbReference>
<dbReference type="CDD" id="cd22701">
    <property type="entry name" value="FHA_FKH1-like"/>
    <property type="match status" value="1"/>
</dbReference>
<dbReference type="OrthoDB" id="5954824at2759"/>
<feature type="region of interest" description="Disordered" evidence="7">
    <location>
        <begin position="666"/>
        <end position="699"/>
    </location>
</feature>
<dbReference type="CDD" id="cd00059">
    <property type="entry name" value="FH_FOX"/>
    <property type="match status" value="1"/>
</dbReference>
<dbReference type="GO" id="GO:0000978">
    <property type="term" value="F:RNA polymerase II cis-regulatory region sequence-specific DNA binding"/>
    <property type="evidence" value="ECO:0007669"/>
    <property type="project" value="TreeGrafter"/>
</dbReference>
<feature type="domain" description="FHA" evidence="8">
    <location>
        <begin position="44"/>
        <end position="107"/>
    </location>
</feature>
<evidence type="ECO:0000256" key="1">
    <source>
        <dbReference type="ARBA" id="ARBA00004123"/>
    </source>
</evidence>